<evidence type="ECO:0000256" key="5">
    <source>
        <dbReference type="ARBA" id="ARBA00022946"/>
    </source>
</evidence>
<dbReference type="HOGENOM" id="CLU_029393_1_2_1"/>
<evidence type="ECO:0000313" key="12">
    <source>
        <dbReference type="EnsemblMetazoa" id="HelroP187239"/>
    </source>
</evidence>
<comment type="subcellular location">
    <subcellularLocation>
        <location evidence="2">Mitochondrion matrix</location>
    </subcellularLocation>
</comment>
<protein>
    <recommendedName>
        <fullName evidence="9">2-oxoisovalerate dehydrogenase subunit alpha</fullName>
        <ecNumber evidence="9">1.2.4.4</ecNumber>
    </recommendedName>
    <alternativeName>
        <fullName evidence="9">Branched-chain alpha-keto acid dehydrogenase E1 component alpha chain</fullName>
    </alternativeName>
</protein>
<evidence type="ECO:0000256" key="6">
    <source>
        <dbReference type="ARBA" id="ARBA00022958"/>
    </source>
</evidence>
<name>T1FP82_HELRO</name>
<dbReference type="SUPFAM" id="SSF52518">
    <property type="entry name" value="Thiamin diphosphate-binding fold (THDP-binding)"/>
    <property type="match status" value="1"/>
</dbReference>
<dbReference type="GO" id="GO:0046872">
    <property type="term" value="F:metal ion binding"/>
    <property type="evidence" value="ECO:0007669"/>
    <property type="project" value="UniProtKB-KW"/>
</dbReference>
<keyword evidence="5" id="KW-0809">Transit peptide</keyword>
<dbReference type="CDD" id="cd02000">
    <property type="entry name" value="TPP_E1_PDC_ADC_BCADC"/>
    <property type="match status" value="1"/>
</dbReference>
<dbReference type="eggNOG" id="KOG1182">
    <property type="taxonomic scope" value="Eukaryota"/>
</dbReference>
<evidence type="ECO:0000256" key="8">
    <source>
        <dbReference type="ARBA" id="ARBA00023128"/>
    </source>
</evidence>
<proteinExistence type="inferred from homology"/>
<reference evidence="13" key="1">
    <citation type="submission" date="2012-12" db="EMBL/GenBank/DDBJ databases">
        <authorList>
            <person name="Hellsten U."/>
            <person name="Grimwood J."/>
            <person name="Chapman J.A."/>
            <person name="Shapiro H."/>
            <person name="Aerts A."/>
            <person name="Otillar R.P."/>
            <person name="Terry A.Y."/>
            <person name="Boore J.L."/>
            <person name="Simakov O."/>
            <person name="Marletaz F."/>
            <person name="Cho S.-J."/>
            <person name="Edsinger-Gonzales E."/>
            <person name="Havlak P."/>
            <person name="Kuo D.-H."/>
            <person name="Larsson T."/>
            <person name="Lv J."/>
            <person name="Arendt D."/>
            <person name="Savage R."/>
            <person name="Osoegawa K."/>
            <person name="de Jong P."/>
            <person name="Lindberg D.R."/>
            <person name="Seaver E.C."/>
            <person name="Weisblat D.A."/>
            <person name="Putnam N.H."/>
            <person name="Grigoriev I.V."/>
            <person name="Rokhsar D.S."/>
        </authorList>
    </citation>
    <scope>NUCLEOTIDE SEQUENCE</scope>
</reference>
<dbReference type="FunFam" id="3.40.50.970:FF:000015">
    <property type="entry name" value="2-oxoisovalerate dehydrogenase subunit alpha"/>
    <property type="match status" value="1"/>
</dbReference>
<dbReference type="EC" id="1.2.4.4" evidence="9"/>
<dbReference type="FunCoup" id="T1FP82">
    <property type="interactions" value="476"/>
</dbReference>
<dbReference type="InterPro" id="IPR029061">
    <property type="entry name" value="THDP-binding"/>
</dbReference>
<evidence type="ECO:0000256" key="2">
    <source>
        <dbReference type="ARBA" id="ARBA00004305"/>
    </source>
</evidence>
<gene>
    <name evidence="12" type="primary">20210629</name>
    <name evidence="11" type="ORF">HELRODRAFT_187239</name>
</gene>
<evidence type="ECO:0000259" key="10">
    <source>
        <dbReference type="Pfam" id="PF00676"/>
    </source>
</evidence>
<dbReference type="PANTHER" id="PTHR43380">
    <property type="entry name" value="2-OXOISOVALERATE DEHYDROGENASE SUBUNIT ALPHA, MITOCHONDRIAL"/>
    <property type="match status" value="1"/>
</dbReference>
<keyword evidence="7 9" id="KW-0560">Oxidoreductase</keyword>
<dbReference type="PANTHER" id="PTHR43380:SF1">
    <property type="entry name" value="2-OXOISOVALERATE DEHYDROGENASE SUBUNIT ALPHA, MITOCHONDRIAL"/>
    <property type="match status" value="1"/>
</dbReference>
<comment type="cofactor">
    <cofactor evidence="1 9">
        <name>thiamine diphosphate</name>
        <dbReference type="ChEBI" id="CHEBI:58937"/>
    </cofactor>
</comment>
<comment type="function">
    <text evidence="9">The branched-chain alpha-keto dehydrogenase complex catalyzes the overall conversion of alpha-keto acids to acyl-CoA and CO(2). It contains multiple copies of three enzymatic components: branched-chain alpha-keto acid decarboxylase (E1), lipoamide acyltransferase (E2) and lipoamide dehydrogenase (E3).</text>
</comment>
<evidence type="ECO:0000256" key="1">
    <source>
        <dbReference type="ARBA" id="ARBA00001964"/>
    </source>
</evidence>
<comment type="similarity">
    <text evidence="3 9">Belongs to the BCKDHA family.</text>
</comment>
<evidence type="ECO:0000256" key="9">
    <source>
        <dbReference type="RuleBase" id="RU365014"/>
    </source>
</evidence>
<dbReference type="STRING" id="6412.T1FP82"/>
<dbReference type="EMBL" id="KB097026">
    <property type="protein sequence ID" value="ESN99956.1"/>
    <property type="molecule type" value="Genomic_DNA"/>
</dbReference>
<keyword evidence="6" id="KW-0630">Potassium</keyword>
<dbReference type="Pfam" id="PF00676">
    <property type="entry name" value="E1_dh"/>
    <property type="match status" value="1"/>
</dbReference>
<evidence type="ECO:0000256" key="7">
    <source>
        <dbReference type="ARBA" id="ARBA00023002"/>
    </source>
</evidence>
<organism evidence="12 13">
    <name type="scientific">Helobdella robusta</name>
    <name type="common">Californian leech</name>
    <dbReference type="NCBI Taxonomy" id="6412"/>
    <lineage>
        <taxon>Eukaryota</taxon>
        <taxon>Metazoa</taxon>
        <taxon>Spiralia</taxon>
        <taxon>Lophotrochozoa</taxon>
        <taxon>Annelida</taxon>
        <taxon>Clitellata</taxon>
        <taxon>Hirudinea</taxon>
        <taxon>Rhynchobdellida</taxon>
        <taxon>Glossiphoniidae</taxon>
        <taxon>Helobdella</taxon>
    </lineage>
</organism>
<dbReference type="InParanoid" id="T1FP82"/>
<dbReference type="GO" id="GO:0009083">
    <property type="term" value="P:branched-chain amino acid catabolic process"/>
    <property type="evidence" value="ECO:0000318"/>
    <property type="project" value="GO_Central"/>
</dbReference>
<reference evidence="11 13" key="2">
    <citation type="journal article" date="2013" name="Nature">
        <title>Insights into bilaterian evolution from three spiralian genomes.</title>
        <authorList>
            <person name="Simakov O."/>
            <person name="Marletaz F."/>
            <person name="Cho S.J."/>
            <person name="Edsinger-Gonzales E."/>
            <person name="Havlak P."/>
            <person name="Hellsten U."/>
            <person name="Kuo D.H."/>
            <person name="Larsson T."/>
            <person name="Lv J."/>
            <person name="Arendt D."/>
            <person name="Savage R."/>
            <person name="Osoegawa K."/>
            <person name="de Jong P."/>
            <person name="Grimwood J."/>
            <person name="Chapman J.A."/>
            <person name="Shapiro H."/>
            <person name="Aerts A."/>
            <person name="Otillar R.P."/>
            <person name="Terry A.Y."/>
            <person name="Boore J.L."/>
            <person name="Grigoriev I.V."/>
            <person name="Lindberg D.R."/>
            <person name="Seaver E.C."/>
            <person name="Weisblat D.A."/>
            <person name="Putnam N.H."/>
            <person name="Rokhsar D.S."/>
        </authorList>
    </citation>
    <scope>NUCLEOTIDE SEQUENCE</scope>
</reference>
<reference evidence="12" key="3">
    <citation type="submission" date="2015-06" db="UniProtKB">
        <authorList>
            <consortium name="EnsemblMetazoa"/>
        </authorList>
    </citation>
    <scope>IDENTIFICATION</scope>
</reference>
<keyword evidence="8" id="KW-0496">Mitochondrion</keyword>
<dbReference type="EnsemblMetazoa" id="HelroT187239">
    <property type="protein sequence ID" value="HelroP187239"/>
    <property type="gene ID" value="HelroG187239"/>
</dbReference>
<dbReference type="OrthoDB" id="3845at2759"/>
<dbReference type="OMA" id="GMFRGVN"/>
<keyword evidence="13" id="KW-1185">Reference proteome</keyword>
<evidence type="ECO:0000256" key="4">
    <source>
        <dbReference type="ARBA" id="ARBA00022723"/>
    </source>
</evidence>
<dbReference type="GO" id="GO:0005759">
    <property type="term" value="C:mitochondrial matrix"/>
    <property type="evidence" value="ECO:0007669"/>
    <property type="project" value="UniProtKB-SubCell"/>
</dbReference>
<accession>T1FP82</accession>
<evidence type="ECO:0000313" key="11">
    <source>
        <dbReference type="EMBL" id="ESN99956.1"/>
    </source>
</evidence>
<dbReference type="GO" id="GO:0003863">
    <property type="term" value="F:branched-chain 2-oxo acid dehydrogenase activity"/>
    <property type="evidence" value="ECO:0007669"/>
    <property type="project" value="UniProtKB-EC"/>
</dbReference>
<dbReference type="InterPro" id="IPR050771">
    <property type="entry name" value="Alpha-ketoacid_DH_E1_comp"/>
</dbReference>
<evidence type="ECO:0000256" key="3">
    <source>
        <dbReference type="ARBA" id="ARBA00008646"/>
    </source>
</evidence>
<keyword evidence="9" id="KW-0786">Thiamine pyrophosphate</keyword>
<keyword evidence="4" id="KW-0479">Metal-binding</keyword>
<dbReference type="GeneID" id="20210629"/>
<dbReference type="Gene3D" id="3.40.50.970">
    <property type="match status" value="1"/>
</dbReference>
<feature type="domain" description="Dehydrogenase E1 component" evidence="10">
    <location>
        <begin position="104"/>
        <end position="403"/>
    </location>
</feature>
<dbReference type="Proteomes" id="UP000015101">
    <property type="component" value="Unassembled WGS sequence"/>
</dbReference>
<evidence type="ECO:0000313" key="13">
    <source>
        <dbReference type="Proteomes" id="UP000015101"/>
    </source>
</evidence>
<sequence>MLARMLAKLVLKSRQVKKIVNHEVKLFPAIACRNRLSTSRLVDANEDVPRFAGCRSKFTNKLQFIEPDLKEGIPVYRVMNRSGKVQDQSEDPQLSQEIVTKMYKDMTLLNSMDQILYDSQRQGRISFYMTSYGEEGAQIGSAAALNPQDLIFGQYREAGVFLWRGFTLDEVMDQCYGTEDDKGKGKQMPVHFGSPQLHFVTISSPLATQMPQAAGAAYAYKRAKNGLCVCCYFGEGAASEGDAHAAFNFAATLKCPVIFICRNNGFAISTPTADQYKGDGVASRGEGYGMNTIRVDGNDIFAMYNATRAARELCVNEGRPVLIEAMTYRVGDHSTSDDSTVYRLKDEVKAIAAEDNPIHRLRLYMEDKGWWSQKQEDEWRLESRKKIIQAFSKAERKKKPNPEELFLDVYKELPKHLADQMTSMKDHVNRYREHYPVDNFKSF</sequence>
<dbReference type="GO" id="GO:0160157">
    <property type="term" value="C:branched-chain alpha-ketoacid dehydrogenase complex"/>
    <property type="evidence" value="ECO:0000318"/>
    <property type="project" value="GO_Central"/>
</dbReference>
<comment type="catalytic activity">
    <reaction evidence="9">
        <text>N(6)-[(R)-lipoyl]-L-lysyl-[protein] + 3-methyl-2-oxobutanoate + H(+) = N(6)-[(R)-S(8)-2-methylpropanoyldihydrolipoyl]-L-lysyl-[protein] + CO2</text>
        <dbReference type="Rhea" id="RHEA:13457"/>
        <dbReference type="Rhea" id="RHEA-COMP:10474"/>
        <dbReference type="Rhea" id="RHEA-COMP:10497"/>
        <dbReference type="ChEBI" id="CHEBI:11851"/>
        <dbReference type="ChEBI" id="CHEBI:15378"/>
        <dbReference type="ChEBI" id="CHEBI:16526"/>
        <dbReference type="ChEBI" id="CHEBI:83099"/>
        <dbReference type="ChEBI" id="CHEBI:83142"/>
        <dbReference type="EC" id="1.2.4.4"/>
    </reaction>
</comment>
<dbReference type="EMBL" id="AMQM01005598">
    <property type="status" value="NOT_ANNOTATED_CDS"/>
    <property type="molecule type" value="Genomic_DNA"/>
</dbReference>
<dbReference type="RefSeq" id="XP_009021970.1">
    <property type="nucleotide sequence ID" value="XM_009023722.1"/>
</dbReference>
<dbReference type="KEGG" id="hro:HELRODRAFT_187239"/>
<dbReference type="CTD" id="20210629"/>
<dbReference type="AlphaFoldDB" id="T1FP82"/>
<dbReference type="InterPro" id="IPR001017">
    <property type="entry name" value="DH_E1"/>
</dbReference>